<dbReference type="Pfam" id="PF17932">
    <property type="entry name" value="TetR_C_24"/>
    <property type="match status" value="1"/>
</dbReference>
<comment type="caution">
    <text evidence="6">The sequence shown here is derived from an EMBL/GenBank/DDBJ whole genome shotgun (WGS) entry which is preliminary data.</text>
</comment>
<evidence type="ECO:0000259" key="5">
    <source>
        <dbReference type="PROSITE" id="PS50977"/>
    </source>
</evidence>
<dbReference type="PANTHER" id="PTHR30055:SF240">
    <property type="entry name" value="HTH-TYPE TRANSCRIPTIONAL REGULATOR ACRR"/>
    <property type="match status" value="1"/>
</dbReference>
<dbReference type="Proteomes" id="UP000282125">
    <property type="component" value="Unassembled WGS sequence"/>
</dbReference>
<organism evidence="6 7">
    <name type="scientific">Falsigemmobacter faecalis</name>
    <dbReference type="NCBI Taxonomy" id="2488730"/>
    <lineage>
        <taxon>Bacteria</taxon>
        <taxon>Pseudomonadati</taxon>
        <taxon>Pseudomonadota</taxon>
        <taxon>Alphaproteobacteria</taxon>
        <taxon>Rhodobacterales</taxon>
        <taxon>Paracoccaceae</taxon>
        <taxon>Falsigemmobacter</taxon>
    </lineage>
</organism>
<dbReference type="PANTHER" id="PTHR30055">
    <property type="entry name" value="HTH-TYPE TRANSCRIPTIONAL REGULATOR RUTR"/>
    <property type="match status" value="1"/>
</dbReference>
<dbReference type="Pfam" id="PF00440">
    <property type="entry name" value="TetR_N"/>
    <property type="match status" value="1"/>
</dbReference>
<dbReference type="EMBL" id="RRAZ01000006">
    <property type="protein sequence ID" value="RRH76618.1"/>
    <property type="molecule type" value="Genomic_DNA"/>
</dbReference>
<dbReference type="GO" id="GO:0003700">
    <property type="term" value="F:DNA-binding transcription factor activity"/>
    <property type="evidence" value="ECO:0007669"/>
    <property type="project" value="TreeGrafter"/>
</dbReference>
<accession>A0A3P3DVA2</accession>
<dbReference type="InterPro" id="IPR009057">
    <property type="entry name" value="Homeodomain-like_sf"/>
</dbReference>
<protein>
    <submittedName>
        <fullName evidence="6">TetR/AcrR family transcriptional regulator</fullName>
    </submittedName>
</protein>
<dbReference type="PRINTS" id="PR00455">
    <property type="entry name" value="HTHTETR"/>
</dbReference>
<dbReference type="InterPro" id="IPR041490">
    <property type="entry name" value="KstR2_TetR_C"/>
</dbReference>
<feature type="domain" description="HTH tetR-type" evidence="5">
    <location>
        <begin position="10"/>
        <end position="70"/>
    </location>
</feature>
<evidence type="ECO:0000256" key="2">
    <source>
        <dbReference type="ARBA" id="ARBA00023125"/>
    </source>
</evidence>
<dbReference type="AlphaFoldDB" id="A0A3P3DVA2"/>
<evidence type="ECO:0000313" key="7">
    <source>
        <dbReference type="Proteomes" id="UP000282125"/>
    </source>
</evidence>
<feature type="DNA-binding region" description="H-T-H motif" evidence="4">
    <location>
        <begin position="33"/>
        <end position="52"/>
    </location>
</feature>
<evidence type="ECO:0000256" key="4">
    <source>
        <dbReference type="PROSITE-ProRule" id="PRU00335"/>
    </source>
</evidence>
<dbReference type="FunFam" id="1.10.10.60:FF:000141">
    <property type="entry name" value="TetR family transcriptional regulator"/>
    <property type="match status" value="1"/>
</dbReference>
<evidence type="ECO:0000256" key="1">
    <source>
        <dbReference type="ARBA" id="ARBA00023015"/>
    </source>
</evidence>
<keyword evidence="3" id="KW-0804">Transcription</keyword>
<dbReference type="GO" id="GO:0000976">
    <property type="term" value="F:transcription cis-regulatory region binding"/>
    <property type="evidence" value="ECO:0007669"/>
    <property type="project" value="TreeGrafter"/>
</dbReference>
<keyword evidence="7" id="KW-1185">Reference proteome</keyword>
<sequence length="202" mass="22973">MRGKMREPSADKVTAILETAAELFASRGYEATSMRDIAQGAGVSKSLLYHHFTDKYQIFTRITSQSGLGLNEAVARALPKDATASEQLEVFMRTTATFFEENRLSWISASQEFWTSNEAQMSLQMKLRRDSFEHMLRRILEDGVKRGEFQVSDVRLAGRMILSSLNWMYRWYNPAGSRDAAEIAGEYYRMIAFGITPRGEAD</sequence>
<keyword evidence="2 4" id="KW-0238">DNA-binding</keyword>
<dbReference type="SUPFAM" id="SSF48498">
    <property type="entry name" value="Tetracyclin repressor-like, C-terminal domain"/>
    <property type="match status" value="1"/>
</dbReference>
<evidence type="ECO:0000256" key="3">
    <source>
        <dbReference type="ARBA" id="ARBA00023163"/>
    </source>
</evidence>
<proteinExistence type="predicted"/>
<keyword evidence="1" id="KW-0805">Transcription regulation</keyword>
<dbReference type="InterPro" id="IPR050109">
    <property type="entry name" value="HTH-type_TetR-like_transc_reg"/>
</dbReference>
<dbReference type="InterPro" id="IPR001647">
    <property type="entry name" value="HTH_TetR"/>
</dbReference>
<dbReference type="PROSITE" id="PS50977">
    <property type="entry name" value="HTH_TETR_2"/>
    <property type="match status" value="1"/>
</dbReference>
<reference evidence="6 7" key="1">
    <citation type="submission" date="2018-11" db="EMBL/GenBank/DDBJ databases">
        <title>Gemmobacter sp. nov., YIM 102744-1 draft genome.</title>
        <authorList>
            <person name="Li G."/>
            <person name="Jiang Y."/>
        </authorList>
    </citation>
    <scope>NUCLEOTIDE SEQUENCE [LARGE SCALE GENOMIC DNA]</scope>
    <source>
        <strain evidence="6 7">YIM 102744-1</strain>
    </source>
</reference>
<dbReference type="Gene3D" id="1.10.357.10">
    <property type="entry name" value="Tetracycline Repressor, domain 2"/>
    <property type="match status" value="1"/>
</dbReference>
<name>A0A3P3DVA2_9RHOB</name>
<dbReference type="SUPFAM" id="SSF46689">
    <property type="entry name" value="Homeodomain-like"/>
    <property type="match status" value="1"/>
</dbReference>
<dbReference type="InterPro" id="IPR036271">
    <property type="entry name" value="Tet_transcr_reg_TetR-rel_C_sf"/>
</dbReference>
<evidence type="ECO:0000313" key="6">
    <source>
        <dbReference type="EMBL" id="RRH76618.1"/>
    </source>
</evidence>
<gene>
    <name evidence="6" type="ORF">EG244_05465</name>
</gene>